<dbReference type="InterPro" id="IPR000719">
    <property type="entry name" value="Prot_kinase_dom"/>
</dbReference>
<dbReference type="Pfam" id="PF00069">
    <property type="entry name" value="Pkinase"/>
    <property type="match status" value="1"/>
</dbReference>
<dbReference type="PANTHER" id="PTHR24348">
    <property type="entry name" value="SERINE/THREONINE-PROTEIN KINASE UNC-51-RELATED"/>
    <property type="match status" value="1"/>
</dbReference>
<keyword evidence="4" id="KW-0067">ATP-binding</keyword>
<keyword evidence="3 6" id="KW-0418">Kinase</keyword>
<evidence type="ECO:0000313" key="7">
    <source>
        <dbReference type="Proteomes" id="UP000694308"/>
    </source>
</evidence>
<protein>
    <submittedName>
        <fullName evidence="6">Serine/threonine protein kinase</fullName>
    </submittedName>
</protein>
<feature type="domain" description="Protein kinase" evidence="5">
    <location>
        <begin position="20"/>
        <end position="290"/>
    </location>
</feature>
<dbReference type="GO" id="GO:0004674">
    <property type="term" value="F:protein serine/threonine kinase activity"/>
    <property type="evidence" value="ECO:0007669"/>
    <property type="project" value="UniProtKB-KW"/>
</dbReference>
<evidence type="ECO:0000259" key="5">
    <source>
        <dbReference type="PROSITE" id="PS50011"/>
    </source>
</evidence>
<evidence type="ECO:0000313" key="6">
    <source>
        <dbReference type="EMBL" id="MBV7275337.1"/>
    </source>
</evidence>
<dbReference type="GO" id="GO:0005524">
    <property type="term" value="F:ATP binding"/>
    <property type="evidence" value="ECO:0007669"/>
    <property type="project" value="UniProtKB-KW"/>
</dbReference>
<gene>
    <name evidence="6" type="ORF">I6U48_20770</name>
</gene>
<name>A0A949TU12_9CLOT</name>
<proteinExistence type="predicted"/>
<dbReference type="PROSITE" id="PS00108">
    <property type="entry name" value="PROTEIN_KINASE_ST"/>
    <property type="match status" value="1"/>
</dbReference>
<dbReference type="GO" id="GO:0034045">
    <property type="term" value="C:phagophore assembly site membrane"/>
    <property type="evidence" value="ECO:0007669"/>
    <property type="project" value="TreeGrafter"/>
</dbReference>
<sequence length="311" mass="36641">MKVEVLEVCLKGGTILKENYEIEKVISKGKLSITYLGNDLYKETNCIIKEYFPEKLALRDMDNEKVVCKSLLLKEKFYDLKDIFFNEGEILKKLKHKSISSYIDHFEENDTSYIVIKYYEGKTLDEYIKENNNISILYLLKKIFIPIANAINYMHKKGIIHRDIKPSNIIMDKHGDPLIIDFGSSINYRICNKKNIFITPGFSPLEFYSEESKQSRYSDVYSFAATLYYCLCGKVPISVTERLIEDKIENIRNYNQEISLLFSKVIMKNLSVNFKERIPSLNFFKVFIYLECIRLKIKILIQRINKNNKPW</sequence>
<dbReference type="EMBL" id="JAEEGC010000119">
    <property type="protein sequence ID" value="MBV7275337.1"/>
    <property type="molecule type" value="Genomic_DNA"/>
</dbReference>
<keyword evidence="6" id="KW-0723">Serine/threonine-protein kinase</keyword>
<reference evidence="6" key="1">
    <citation type="submission" date="2020-12" db="EMBL/GenBank/DDBJ databases">
        <title>Clostridium thailandense sp. nov., a novel acetogenic bacterium isolated from peat land soil in Thailand.</title>
        <authorList>
            <person name="Chaikitkaew S."/>
            <person name="Birkeland N.K."/>
        </authorList>
    </citation>
    <scope>NUCLEOTIDE SEQUENCE</scope>
    <source>
        <strain evidence="6">PL3</strain>
    </source>
</reference>
<dbReference type="GO" id="GO:0042594">
    <property type="term" value="P:response to starvation"/>
    <property type="evidence" value="ECO:0007669"/>
    <property type="project" value="TreeGrafter"/>
</dbReference>
<dbReference type="RefSeq" id="WP_218322391.1">
    <property type="nucleotide sequence ID" value="NZ_JAEEGC010000119.1"/>
</dbReference>
<dbReference type="PROSITE" id="PS50011">
    <property type="entry name" value="PROTEIN_KINASE_DOM"/>
    <property type="match status" value="1"/>
</dbReference>
<dbReference type="InterPro" id="IPR008271">
    <property type="entry name" value="Ser/Thr_kinase_AS"/>
</dbReference>
<keyword evidence="7" id="KW-1185">Reference proteome</keyword>
<organism evidence="6 7">
    <name type="scientific">Clostridium thailandense</name>
    <dbReference type="NCBI Taxonomy" id="2794346"/>
    <lineage>
        <taxon>Bacteria</taxon>
        <taxon>Bacillati</taxon>
        <taxon>Bacillota</taxon>
        <taxon>Clostridia</taxon>
        <taxon>Eubacteriales</taxon>
        <taxon>Clostridiaceae</taxon>
        <taxon>Clostridium</taxon>
    </lineage>
</organism>
<evidence type="ECO:0000256" key="1">
    <source>
        <dbReference type="ARBA" id="ARBA00022679"/>
    </source>
</evidence>
<evidence type="ECO:0000256" key="3">
    <source>
        <dbReference type="ARBA" id="ARBA00022777"/>
    </source>
</evidence>
<keyword evidence="2" id="KW-0547">Nucleotide-binding</keyword>
<dbReference type="AlphaFoldDB" id="A0A949TU12"/>
<dbReference type="PANTHER" id="PTHR24348:SF22">
    <property type="entry name" value="NON-SPECIFIC SERINE_THREONINE PROTEIN KINASE"/>
    <property type="match status" value="1"/>
</dbReference>
<evidence type="ECO:0000256" key="2">
    <source>
        <dbReference type="ARBA" id="ARBA00022741"/>
    </source>
</evidence>
<dbReference type="InterPro" id="IPR045269">
    <property type="entry name" value="Atg1-like"/>
</dbReference>
<dbReference type="SMART" id="SM00220">
    <property type="entry name" value="S_TKc"/>
    <property type="match status" value="1"/>
</dbReference>
<dbReference type="GO" id="GO:0005829">
    <property type="term" value="C:cytosol"/>
    <property type="evidence" value="ECO:0007669"/>
    <property type="project" value="TreeGrafter"/>
</dbReference>
<comment type="caution">
    <text evidence="6">The sequence shown here is derived from an EMBL/GenBank/DDBJ whole genome shotgun (WGS) entry which is preliminary data.</text>
</comment>
<keyword evidence="1" id="KW-0808">Transferase</keyword>
<dbReference type="Proteomes" id="UP000694308">
    <property type="component" value="Unassembled WGS sequence"/>
</dbReference>
<evidence type="ECO:0000256" key="4">
    <source>
        <dbReference type="ARBA" id="ARBA00022840"/>
    </source>
</evidence>
<dbReference type="GO" id="GO:0005776">
    <property type="term" value="C:autophagosome"/>
    <property type="evidence" value="ECO:0007669"/>
    <property type="project" value="TreeGrafter"/>
</dbReference>
<accession>A0A949TU12</accession>
<dbReference type="CDD" id="cd14014">
    <property type="entry name" value="STKc_PknB_like"/>
    <property type="match status" value="1"/>
</dbReference>